<dbReference type="FunFam" id="1.10.1000.11:FF:000007">
    <property type="entry name" value="Golgi-specific brefeldin A-resistance guanine nucleotide exchange factor 1"/>
    <property type="match status" value="1"/>
</dbReference>
<dbReference type="PANTHER" id="PTHR10663:SF388">
    <property type="entry name" value="GOLGI-SPECIFIC BREFELDIN A-RESISTANCE GUANINE NUCLEOTIDE EXCHANGE FACTOR 1"/>
    <property type="match status" value="1"/>
</dbReference>
<evidence type="ECO:0000256" key="1">
    <source>
        <dbReference type="ARBA" id="ARBA00004222"/>
    </source>
</evidence>
<protein>
    <recommendedName>
        <fullName evidence="6">SEC7 domain-containing protein</fullName>
    </recommendedName>
</protein>
<feature type="compositionally biased region" description="Basic and acidic residues" evidence="5">
    <location>
        <begin position="1341"/>
        <end position="1350"/>
    </location>
</feature>
<evidence type="ECO:0000256" key="2">
    <source>
        <dbReference type="ARBA" id="ARBA00004399"/>
    </source>
</evidence>
<comment type="caution">
    <text evidence="7">The sequence shown here is derived from an EMBL/GenBank/DDBJ whole genome shotgun (WGS) entry which is preliminary data.</text>
</comment>
<gene>
    <name evidence="7" type="ORF">AFUS01_LOCUS42571</name>
</gene>
<dbReference type="GO" id="GO:0005085">
    <property type="term" value="F:guanyl-nucleotide exchange factor activity"/>
    <property type="evidence" value="ECO:0007669"/>
    <property type="project" value="InterPro"/>
</dbReference>
<name>A0A8J2LH02_9HEXA</name>
<dbReference type="GO" id="GO:0005793">
    <property type="term" value="C:endoplasmic reticulum-Golgi intermediate compartment"/>
    <property type="evidence" value="ECO:0007669"/>
    <property type="project" value="UniProtKB-SubCell"/>
</dbReference>
<dbReference type="InterPro" id="IPR000904">
    <property type="entry name" value="Sec7_dom"/>
</dbReference>
<feature type="region of interest" description="Disordered" evidence="5">
    <location>
        <begin position="1313"/>
        <end position="1350"/>
    </location>
</feature>
<comment type="subcellular location">
    <subcellularLocation>
        <location evidence="2">Endoplasmic reticulum-Golgi intermediate compartment</location>
    </subcellularLocation>
    <subcellularLocation>
        <location evidence="1">Golgi apparatus</location>
        <location evidence="1">cis-Golgi network</location>
    </subcellularLocation>
</comment>
<dbReference type="Pfam" id="PF01369">
    <property type="entry name" value="Sec7"/>
    <property type="match status" value="1"/>
</dbReference>
<reference evidence="7" key="1">
    <citation type="submission" date="2021-06" db="EMBL/GenBank/DDBJ databases">
        <authorList>
            <person name="Hodson N. C."/>
            <person name="Mongue J. A."/>
            <person name="Jaron S. K."/>
        </authorList>
    </citation>
    <scope>NUCLEOTIDE SEQUENCE</scope>
</reference>
<sequence length="1780" mass="197375">MSPRIQTSRQAVYVVKGEVCVIIASLRKTARWNSHQQDSKQDAILRKLQSLKESLDADTKTSMVKISADANYFLTPFLDVIRSEDTSGRVTVRALSSIEKFISYEIVNEANGSSGAVEAITDAVIHAHFVSTDSASDELVLMKILQVLHHLFVSPLGTLLSNESVCELMQSCFRMCFIERANELLRNSAEAALTEMICLLFSRLHSFPAVEATKKNKVSASVDISTPLPHCTEVTTFPAVDAEEELKKEEPAVFSTPESVIPASTDMEIADTSLISKISGSVSLPEIQVQEPTPQAKVPEASVDEAPKVPRGTFTTKRGVTFTVDSLDGDLEDSSSLASPINPVNNGNNSTRARITVPYGIPCVRELFRFLISLINPNEKQNSDLMIHVGLKLLLVTIETGVDSMSKHTSLMSLVKNELSKNLFSLLNYQPPPNSLLTASSVLLNVLRIFLLIFDTMRHLLKFQLEVFFVRVGEMITDGNATLVGQSGNTGNSNKWNYEQREIALDFLVQLWKLPCFVTELYLNYDCDLYCSNIFEDTTKLLSKNAFTLQAGVNSIHLLCLEGLVSILDGIESHCTHRILHSNPALNSSSFTSDDSNCSSVFYHEADAYQVTTPTSTESLLLSGRTPSDYHPGSELDHTENVSLVSVSFSETVGSFGFSSQPRKGLVNTAGNRTPEERQLPSHEELMAIRHKKKILHTGSEHFNTQASKGIEFLQTQGLLSSPLDPHEVAHFLRENPLLDKRAIGDYIASKKYPEIRGAFVTSFDFSKTRVDEALRVFLETFRLPGEAPLISNIMEEFAAHWGISNGNPFADVDAAYRLGYATIMLNVDQHNTNVKKQGNSMTFDDFKKNLRGLNGGEDFDPQMLQDIYAAIKNDEIIMPAEQVGLVKENYLWKVLLRRGTSSACKFLRPANDEGVFDHDLFSLAWGPIVAALSFIFDKTTEQAIITKCLAAFRKCATISAHYSMSDVFDNLVISLCKFTTLLSGNVDLGVNKKAQAACRAVFQHVHRHGDILREGWRNFIDCLVALFKLQILPKILTESEDFTEPSGRVSLVRRTVTSTPRVETGLFSSIYSYIALSAADSPANKSSVADEEETRKRSLSLMVECRPELLLSESKFLQLDSLQELIKSLVYASPAPESKRKDYDEDAVVFVLEILLKIAVQNRDRALAFWDVIREHLFGMILAAASSDMSYLLERSVVGLMRVALRLMRKEDLCPIILQSLRILLYLRPAAVIQLSQQMSFGLHEILKTTAANIHTAEEWTIIFTLLEYVGAGKVPSSLISSASVSQTQGVSLEISGSKSVDAQTHPLLQHSLSQDPIPQGGIVGSSSGSDRGYTSDSELEIRGSSDARVSHVSPAQSWILLTQDDQQQVGIQPQSPVRGPLPQSQIVQPERQLFYPDPNAIRSFVEASTLKARSSRNEAVLQGKKKRGKKSHNIDKEGNLAMTKSKSFPGPGATNYDADESDNEDQIAASHQVSVQLLDLLHTLHLRAAQIFQWWQKENTDVIRSSSDASIWTLGWKPILQAMVILCSDSRKPVRTTALNYLQNALLVHDLQQLSASEWHSCFRDVLFPLMGKLLEALNPLDPVGMEETRMRAVTLLGRVFLQHLTPLSQLESFSDLWLQILEFLKNYLQHPERSELLSEGIPENVKNLLLVMQTGGVFHTPDGYTRLWVVTWEKIDSFIPTLRAELFRSVSVGQTRMIQQPETAQEEPQLHQTSVIYSSPVDSLVQSSSELPPVQPSSPVKSVADSSSATLTASSPLNTVPPVSTVGNFTIQIDDIE</sequence>
<proteinExistence type="predicted"/>
<dbReference type="GO" id="GO:0032012">
    <property type="term" value="P:regulation of ARF protein signal transduction"/>
    <property type="evidence" value="ECO:0007669"/>
    <property type="project" value="InterPro"/>
</dbReference>
<dbReference type="InterPro" id="IPR032691">
    <property type="entry name" value="Mon2/Sec7/BIG1-like_HUS"/>
</dbReference>
<dbReference type="CDD" id="cd00171">
    <property type="entry name" value="Sec7"/>
    <property type="match status" value="1"/>
</dbReference>
<dbReference type="EMBL" id="CAJVCH010567664">
    <property type="protein sequence ID" value="CAG7832914.1"/>
    <property type="molecule type" value="Genomic_DNA"/>
</dbReference>
<dbReference type="PANTHER" id="PTHR10663">
    <property type="entry name" value="GUANYL-NUCLEOTIDE EXCHANGE FACTOR"/>
    <property type="match status" value="1"/>
</dbReference>
<accession>A0A8J2LH02</accession>
<organism evidence="7 8">
    <name type="scientific">Allacma fusca</name>
    <dbReference type="NCBI Taxonomy" id="39272"/>
    <lineage>
        <taxon>Eukaryota</taxon>
        <taxon>Metazoa</taxon>
        <taxon>Ecdysozoa</taxon>
        <taxon>Arthropoda</taxon>
        <taxon>Hexapoda</taxon>
        <taxon>Collembola</taxon>
        <taxon>Symphypleona</taxon>
        <taxon>Sminthuridae</taxon>
        <taxon>Allacma</taxon>
    </lineage>
</organism>
<feature type="region of interest" description="Disordered" evidence="5">
    <location>
        <begin position="1417"/>
        <end position="1467"/>
    </location>
</feature>
<dbReference type="Pfam" id="PF23325">
    <property type="entry name" value="TPR_28"/>
    <property type="match status" value="1"/>
</dbReference>
<dbReference type="OrthoDB" id="10258608at2759"/>
<feature type="compositionally biased region" description="Polar residues" evidence="5">
    <location>
        <begin position="1326"/>
        <end position="1338"/>
    </location>
</feature>
<evidence type="ECO:0000313" key="8">
    <source>
        <dbReference type="Proteomes" id="UP000708208"/>
    </source>
</evidence>
<evidence type="ECO:0000256" key="4">
    <source>
        <dbReference type="ARBA" id="ARBA00023034"/>
    </source>
</evidence>
<dbReference type="GO" id="GO:0016197">
    <property type="term" value="P:endosomal transport"/>
    <property type="evidence" value="ECO:0007669"/>
    <property type="project" value="UniProtKB-ARBA"/>
</dbReference>
<dbReference type="PROSITE" id="PS50190">
    <property type="entry name" value="SEC7"/>
    <property type="match status" value="1"/>
</dbReference>
<dbReference type="Pfam" id="PF12783">
    <property type="entry name" value="Sec7-like_HUS"/>
    <property type="match status" value="1"/>
</dbReference>
<dbReference type="Proteomes" id="UP000708208">
    <property type="component" value="Unassembled WGS sequence"/>
</dbReference>
<feature type="region of interest" description="Disordered" evidence="5">
    <location>
        <begin position="1729"/>
        <end position="1748"/>
    </location>
</feature>
<dbReference type="InterPro" id="IPR056604">
    <property type="entry name" value="GBF1-like_TPR"/>
</dbReference>
<evidence type="ECO:0000256" key="3">
    <source>
        <dbReference type="ARBA" id="ARBA00022448"/>
    </source>
</evidence>
<dbReference type="GO" id="GO:0010256">
    <property type="term" value="P:endomembrane system organization"/>
    <property type="evidence" value="ECO:0007669"/>
    <property type="project" value="UniProtKB-ARBA"/>
</dbReference>
<dbReference type="SMART" id="SM00222">
    <property type="entry name" value="Sec7"/>
    <property type="match status" value="1"/>
</dbReference>
<keyword evidence="4" id="KW-0333">Golgi apparatus</keyword>
<evidence type="ECO:0000259" key="6">
    <source>
        <dbReference type="PROSITE" id="PS50190"/>
    </source>
</evidence>
<keyword evidence="8" id="KW-1185">Reference proteome</keyword>
<evidence type="ECO:0000313" key="7">
    <source>
        <dbReference type="EMBL" id="CAG7832914.1"/>
    </source>
</evidence>
<dbReference type="GO" id="GO:0005794">
    <property type="term" value="C:Golgi apparatus"/>
    <property type="evidence" value="ECO:0007669"/>
    <property type="project" value="UniProtKB-SubCell"/>
</dbReference>
<keyword evidence="3" id="KW-0813">Transport</keyword>
<evidence type="ECO:0000256" key="5">
    <source>
        <dbReference type="SAM" id="MobiDB-lite"/>
    </source>
</evidence>
<feature type="domain" description="SEC7" evidence="6">
    <location>
        <begin position="685"/>
        <end position="875"/>
    </location>
</feature>